<accession>A0A077QXD1</accession>
<feature type="region of interest" description="Disordered" evidence="1">
    <location>
        <begin position="225"/>
        <end position="246"/>
    </location>
</feature>
<feature type="compositionally biased region" description="Basic and acidic residues" evidence="1">
    <location>
        <begin position="148"/>
        <end position="162"/>
    </location>
</feature>
<name>A0A077QXD1_9BASI</name>
<feature type="compositionally biased region" description="Polar residues" evidence="1">
    <location>
        <begin position="996"/>
        <end position="1015"/>
    </location>
</feature>
<evidence type="ECO:0000313" key="2">
    <source>
        <dbReference type="EMBL" id="CDI51167.1"/>
    </source>
</evidence>
<feature type="compositionally biased region" description="Low complexity" evidence="1">
    <location>
        <begin position="96"/>
        <end position="108"/>
    </location>
</feature>
<feature type="compositionally biased region" description="Low complexity" evidence="1">
    <location>
        <begin position="328"/>
        <end position="341"/>
    </location>
</feature>
<feature type="compositionally biased region" description="Low complexity" evidence="1">
    <location>
        <begin position="496"/>
        <end position="510"/>
    </location>
</feature>
<feature type="compositionally biased region" description="Low complexity" evidence="1">
    <location>
        <begin position="195"/>
        <end position="210"/>
    </location>
</feature>
<dbReference type="AlphaFoldDB" id="A0A077QXD1"/>
<feature type="compositionally biased region" description="Polar residues" evidence="1">
    <location>
        <begin position="623"/>
        <end position="632"/>
    </location>
</feature>
<feature type="region of interest" description="Disordered" evidence="1">
    <location>
        <begin position="304"/>
        <end position="824"/>
    </location>
</feature>
<feature type="region of interest" description="Disordered" evidence="1">
    <location>
        <begin position="89"/>
        <end position="110"/>
    </location>
</feature>
<feature type="region of interest" description="Disordered" evidence="1">
    <location>
        <begin position="191"/>
        <end position="210"/>
    </location>
</feature>
<feature type="region of interest" description="Disordered" evidence="1">
    <location>
        <begin position="280"/>
        <end position="299"/>
    </location>
</feature>
<feature type="region of interest" description="Disordered" evidence="1">
    <location>
        <begin position="1"/>
        <end position="29"/>
    </location>
</feature>
<feature type="compositionally biased region" description="Polar residues" evidence="1">
    <location>
        <begin position="793"/>
        <end position="810"/>
    </location>
</feature>
<feature type="compositionally biased region" description="Basic and acidic residues" evidence="1">
    <location>
        <begin position="436"/>
        <end position="457"/>
    </location>
</feature>
<feature type="compositionally biased region" description="Basic and acidic residues" evidence="1">
    <location>
        <begin position="763"/>
        <end position="792"/>
    </location>
</feature>
<sequence>MSLRFDSVYRVDHHGSSGSQPSSEGDHHEAAQLPKVLQIRLTEQALHQLADAYTNSNSGDARIRIDVSLNDPLLVIGDTFFPLHASLPASGSQSRTTAPDAASTSTAPHELYRLSEDESTLYRIGAIATKFSVKPYRDVSAMAQRLKQQKEEEEHRKEERRKALMAGASPQLSTSSSSRLGINKTLASARSASASPFLTSSPLSRSSSLSKISIRREPNLLNSASLSRGVSREPSPGARDIQKAVGQSKLQAVSYNAGTSVRHTNRATTDLPKVATVANSRSSSLLHDPNPFLSSSGSRSKITLGRSVAVEEDGQSSEDDRERRKTVLSSPAAGGSDSLDGAAKKSAKLTTRQRLAKATKAGSRLLAAAERRATPESRATPTVLHASPPLKVGAPGAHLHHESSKSAPTAAHSQSLTKGKAKETATSALLRRAHPQKHEKPVDDRRRRTTEDDRERQIPPTSAPFASKIRDEPSPARKRQAESSRLERVADAERGASVSASSSRVSAASAKQKAIDGKARRDDPDPAEKESRNTNGQTSKGVTKPAFKVESPSPVQVVTMRKARPSETSDSAMAKARTTESSSASKPSRKPDAENSAYDCIARGDMTRKHDELMYAGPRPASASPTKQATTRRSGDEPTDTTERKRRRTNEFIPSGYSVQHREKRRSISPDLSNQRSDQSLTRQRESSRDRHARRQEPASPRDRQTRGRISVSASTPSFASSSTRLQPVNEGHDREATRSKAGEYHDRRRDRSYDEVSYYNHPSRDRNERSYRGCNDGQRRHAADDEARDSPRVSSSHPSADKQSSTSAERPTKGVGPGATHWSEPWLDVRSKADWHRLAQRFAKTQAEYLAFWKRLEAESERLDRELELAALEEPEASRRPLANGDVEVPAEQSLFFSPHKAAASDGDIVMRDLEAETAINTSVYSRIRGSTKPKSAQDGDESPEEGEMRSSDDEEGRVDDVETKAFGAVSSDHRSTDTASSTDSLMLASRRSESPNNVAGRTSPTRNPSQATRNLAPVGTGTDRPLSYIELANRVQQLEELHGSLSRMHRVLIDFKAKGLAS</sequence>
<protein>
    <submittedName>
        <fullName evidence="2">Uncharacterized protein</fullName>
    </submittedName>
</protein>
<reference evidence="2" key="1">
    <citation type="journal article" date="2014" name="Genome Biol. Evol.">
        <title>Gene Loss Rather Than Gene Gain Is Associated with a Host Jump from Monocots to Dicots in the Smut Fungus Melanopsichium pennsylvanicum.</title>
        <authorList>
            <person name="Sharma R."/>
            <person name="Mishra B."/>
            <person name="Runge F."/>
            <person name="Thines M."/>
        </authorList>
    </citation>
    <scope>NUCLEOTIDE SEQUENCE</scope>
    <source>
        <strain evidence="2">4</strain>
    </source>
</reference>
<feature type="compositionally biased region" description="Basic and acidic residues" evidence="1">
    <location>
        <begin position="731"/>
        <end position="755"/>
    </location>
</feature>
<evidence type="ECO:0000256" key="1">
    <source>
        <dbReference type="SAM" id="MobiDB-lite"/>
    </source>
</evidence>
<feature type="compositionally biased region" description="Basic and acidic residues" evidence="1">
    <location>
        <begin position="468"/>
        <end position="494"/>
    </location>
</feature>
<feature type="compositionally biased region" description="Low complexity" evidence="1">
    <location>
        <begin position="711"/>
        <end position="724"/>
    </location>
</feature>
<organism evidence="2">
    <name type="scientific">Melanopsichium pennsylvanicum 4</name>
    <dbReference type="NCBI Taxonomy" id="1398559"/>
    <lineage>
        <taxon>Eukaryota</taxon>
        <taxon>Fungi</taxon>
        <taxon>Dikarya</taxon>
        <taxon>Basidiomycota</taxon>
        <taxon>Ustilaginomycotina</taxon>
        <taxon>Ustilaginomycetes</taxon>
        <taxon>Ustilaginales</taxon>
        <taxon>Ustilaginaceae</taxon>
        <taxon>Melanopsichium</taxon>
    </lineage>
</organism>
<feature type="compositionally biased region" description="Basic and acidic residues" evidence="1">
    <location>
        <begin position="513"/>
        <end position="532"/>
    </location>
</feature>
<feature type="compositionally biased region" description="Polar residues" evidence="1">
    <location>
        <begin position="405"/>
        <end position="417"/>
    </location>
</feature>
<proteinExistence type="predicted"/>
<dbReference type="EMBL" id="HG529494">
    <property type="protein sequence ID" value="CDI51167.1"/>
    <property type="molecule type" value="Genomic_DNA"/>
</dbReference>
<feature type="compositionally biased region" description="Basic and acidic residues" evidence="1">
    <location>
        <begin position="683"/>
        <end position="706"/>
    </location>
</feature>
<feature type="compositionally biased region" description="Polar residues" evidence="1">
    <location>
        <begin position="670"/>
        <end position="682"/>
    </location>
</feature>
<feature type="region of interest" description="Disordered" evidence="1">
    <location>
        <begin position="926"/>
        <end position="1025"/>
    </location>
</feature>
<feature type="region of interest" description="Disordered" evidence="1">
    <location>
        <begin position="144"/>
        <end position="179"/>
    </location>
</feature>